<gene>
    <name evidence="2" type="ordered locus">Sama_3545</name>
</gene>
<dbReference type="OrthoDB" id="6078963at2"/>
<keyword evidence="1" id="KW-0732">Signal</keyword>
<dbReference type="KEGG" id="saz:Sama_3545"/>
<organism evidence="2 3">
    <name type="scientific">Shewanella amazonensis (strain ATCC BAA-1098 / SB2B)</name>
    <dbReference type="NCBI Taxonomy" id="326297"/>
    <lineage>
        <taxon>Bacteria</taxon>
        <taxon>Pseudomonadati</taxon>
        <taxon>Pseudomonadota</taxon>
        <taxon>Gammaproteobacteria</taxon>
        <taxon>Alteromonadales</taxon>
        <taxon>Shewanellaceae</taxon>
        <taxon>Shewanella</taxon>
    </lineage>
</organism>
<evidence type="ECO:0000313" key="3">
    <source>
        <dbReference type="Proteomes" id="UP000009175"/>
    </source>
</evidence>
<reference evidence="2 3" key="1">
    <citation type="submission" date="2006-12" db="EMBL/GenBank/DDBJ databases">
        <title>Complete sequence of Shewanella amazonensis SB2B.</title>
        <authorList>
            <consortium name="US DOE Joint Genome Institute"/>
            <person name="Copeland A."/>
            <person name="Lucas S."/>
            <person name="Lapidus A."/>
            <person name="Barry K."/>
            <person name="Detter J.C."/>
            <person name="Glavina del Rio T."/>
            <person name="Hammon N."/>
            <person name="Israni S."/>
            <person name="Dalin E."/>
            <person name="Tice H."/>
            <person name="Pitluck S."/>
            <person name="Munk A.C."/>
            <person name="Brettin T."/>
            <person name="Bruce D."/>
            <person name="Han C."/>
            <person name="Tapia R."/>
            <person name="Gilna P."/>
            <person name="Schmutz J."/>
            <person name="Larimer F."/>
            <person name="Land M."/>
            <person name="Hauser L."/>
            <person name="Kyrpides N."/>
            <person name="Mikhailova N."/>
            <person name="Fredrickson J."/>
            <person name="Richardson P."/>
        </authorList>
    </citation>
    <scope>NUCLEOTIDE SEQUENCE [LARGE SCALE GENOMIC DNA]</scope>
    <source>
        <strain evidence="3">ATCC BAA-1098 / SB2B</strain>
    </source>
</reference>
<accession>A1SBJ1</accession>
<dbReference type="RefSeq" id="WP_011761651.1">
    <property type="nucleotide sequence ID" value="NC_008700.1"/>
</dbReference>
<dbReference type="Proteomes" id="UP000009175">
    <property type="component" value="Chromosome"/>
</dbReference>
<proteinExistence type="predicted"/>
<feature type="signal peptide" evidence="1">
    <location>
        <begin position="1"/>
        <end position="18"/>
    </location>
</feature>
<protein>
    <submittedName>
        <fullName evidence="2">Uncharacterized protein</fullName>
    </submittedName>
</protein>
<sequence>MKRTAIALIAFMALPVMAAAPEFAMELGWDSKYVSEGRNNLPQGGIAWAGASATVGDVSAFALVGRADSEHFTEWNFGVEYQLHLHETLEAIVGVQRIEAYGDLRCSDNELFAELAWTRWDYLVPSIAYTYNTEAGGYFVELSLHSNWHLGEQVTLSPYLTQGFDFQYVTEAHNGANHLQFGLEAAWAFADNLTASAHVSRVIAGKDIEVDMGDEARDETFAGVRLAWAF</sequence>
<keyword evidence="3" id="KW-1185">Reference proteome</keyword>
<evidence type="ECO:0000313" key="2">
    <source>
        <dbReference type="EMBL" id="ABM01748.1"/>
    </source>
</evidence>
<feature type="chain" id="PRO_5002636971" evidence="1">
    <location>
        <begin position="19"/>
        <end position="230"/>
    </location>
</feature>
<dbReference type="AlphaFoldDB" id="A1SBJ1"/>
<dbReference type="HOGENOM" id="CLU_094218_0_0_6"/>
<evidence type="ECO:0000256" key="1">
    <source>
        <dbReference type="SAM" id="SignalP"/>
    </source>
</evidence>
<dbReference type="eggNOG" id="ENOG5032UCI">
    <property type="taxonomic scope" value="Bacteria"/>
</dbReference>
<name>A1SBJ1_SHEAM</name>
<dbReference type="EMBL" id="CP000507">
    <property type="protein sequence ID" value="ABM01748.1"/>
    <property type="molecule type" value="Genomic_DNA"/>
</dbReference>